<dbReference type="InterPro" id="IPR029063">
    <property type="entry name" value="SAM-dependent_MTases_sf"/>
</dbReference>
<protein>
    <recommendedName>
        <fullName evidence="4">Protein-L-isoaspartate O-methyltransferase</fullName>
        <ecNumber evidence="3">2.1.1.77</ecNumber>
    </recommendedName>
    <alternativeName>
        <fullName evidence="11">L-isoaspartyl protein carboxyl methyltransferase</fullName>
    </alternativeName>
    <alternativeName>
        <fullName evidence="9">Protein L-isoaspartyl methyltransferase</fullName>
    </alternativeName>
    <alternativeName>
        <fullName evidence="10">Protein-beta-aspartate methyltransferase</fullName>
    </alternativeName>
</protein>
<evidence type="ECO:0000256" key="7">
    <source>
        <dbReference type="ARBA" id="ARBA00022679"/>
    </source>
</evidence>
<dbReference type="PANTHER" id="PTHR11579">
    <property type="entry name" value="PROTEIN-L-ISOASPARTATE O-METHYLTRANSFERASE"/>
    <property type="match status" value="1"/>
</dbReference>
<evidence type="ECO:0000256" key="6">
    <source>
        <dbReference type="ARBA" id="ARBA00022603"/>
    </source>
</evidence>
<proteinExistence type="inferred from homology"/>
<sequence>MKDWQSRARQLTGQLAEGGALRSEPWRAAFAATPRHEFVPAYYEQNPDGTWREINADLDRDTWLTAVYSDETLITALTDSVNGHGNDRRAVSSSTQPSLMARMLEALDVRDGHHVLEIGTGTGYNAALLCHRLGDSRVHSVDIDHHLVEAAQQRLTRVGYLPTLRAWDGARGLAEHGPYDRIIATCAVPAVPYAWVDQLRGAGAILVDVKPATMGGNLVLLHRDGDQAVGRFLPGWAGFMQMRHSTASEEARRLPRPDRSESVSRVASVPAVPWEAPVPWFLATRTMPVGVTFGQRWDEHTQQVGDTYLAAPDGSWCEISAEDEHGKRRVWEGGPVSIVGAIEEAYRLWHDLDEPGWDQLGLTVTPHEQYVWLNDPASPHRWPVA</sequence>
<dbReference type="GO" id="GO:0004719">
    <property type="term" value="F:protein-L-isoaspartate (D-aspartate) O-methyltransferase activity"/>
    <property type="evidence" value="ECO:0007669"/>
    <property type="project" value="UniProtKB-EC"/>
</dbReference>
<dbReference type="AlphaFoldDB" id="A0AAE3GGR5"/>
<dbReference type="RefSeq" id="WP_253773504.1">
    <property type="nucleotide sequence ID" value="NZ_JAMTCK010000008.1"/>
</dbReference>
<dbReference type="SUPFAM" id="SSF53335">
    <property type="entry name" value="S-adenosyl-L-methionine-dependent methyltransferases"/>
    <property type="match status" value="1"/>
</dbReference>
<evidence type="ECO:0000256" key="1">
    <source>
        <dbReference type="ARBA" id="ARBA00004496"/>
    </source>
</evidence>
<keyword evidence="6 12" id="KW-0489">Methyltransferase</keyword>
<dbReference type="PANTHER" id="PTHR11579:SF0">
    <property type="entry name" value="PROTEIN-L-ISOASPARTATE(D-ASPARTATE) O-METHYLTRANSFERASE"/>
    <property type="match status" value="1"/>
</dbReference>
<evidence type="ECO:0000256" key="4">
    <source>
        <dbReference type="ARBA" id="ARBA00013346"/>
    </source>
</evidence>
<dbReference type="Proteomes" id="UP001206128">
    <property type="component" value="Unassembled WGS sequence"/>
</dbReference>
<accession>A0AAE3GGR5</accession>
<gene>
    <name evidence="12" type="ORF">LX83_003927</name>
</gene>
<dbReference type="GO" id="GO:0032259">
    <property type="term" value="P:methylation"/>
    <property type="evidence" value="ECO:0007669"/>
    <property type="project" value="UniProtKB-KW"/>
</dbReference>
<keyword evidence="13" id="KW-1185">Reference proteome</keyword>
<dbReference type="EMBL" id="JAMTCK010000008">
    <property type="protein sequence ID" value="MCP2167055.1"/>
    <property type="molecule type" value="Genomic_DNA"/>
</dbReference>
<dbReference type="CDD" id="cd02440">
    <property type="entry name" value="AdoMet_MTases"/>
    <property type="match status" value="1"/>
</dbReference>
<dbReference type="Pfam" id="PF01135">
    <property type="entry name" value="PCMT"/>
    <property type="match status" value="1"/>
</dbReference>
<keyword evidence="5" id="KW-0963">Cytoplasm</keyword>
<evidence type="ECO:0000256" key="10">
    <source>
        <dbReference type="ARBA" id="ARBA00031323"/>
    </source>
</evidence>
<evidence type="ECO:0000256" key="5">
    <source>
        <dbReference type="ARBA" id="ARBA00022490"/>
    </source>
</evidence>
<dbReference type="GO" id="GO:0005737">
    <property type="term" value="C:cytoplasm"/>
    <property type="evidence" value="ECO:0007669"/>
    <property type="project" value="UniProtKB-SubCell"/>
</dbReference>
<evidence type="ECO:0000313" key="13">
    <source>
        <dbReference type="Proteomes" id="UP001206128"/>
    </source>
</evidence>
<name>A0AAE3GGR5_9PSEU</name>
<comment type="similarity">
    <text evidence="2">Belongs to the methyltransferase superfamily. L-isoaspartyl/D-aspartyl protein methyltransferase family.</text>
</comment>
<dbReference type="EC" id="2.1.1.77" evidence="3"/>
<evidence type="ECO:0000256" key="2">
    <source>
        <dbReference type="ARBA" id="ARBA00005369"/>
    </source>
</evidence>
<dbReference type="InterPro" id="IPR000682">
    <property type="entry name" value="PCMT"/>
</dbReference>
<evidence type="ECO:0000256" key="11">
    <source>
        <dbReference type="ARBA" id="ARBA00031350"/>
    </source>
</evidence>
<reference evidence="12" key="1">
    <citation type="submission" date="2022-06" db="EMBL/GenBank/DDBJ databases">
        <title>Genomic Encyclopedia of Archaeal and Bacterial Type Strains, Phase II (KMG-II): from individual species to whole genera.</title>
        <authorList>
            <person name="Goeker M."/>
        </authorList>
    </citation>
    <scope>NUCLEOTIDE SEQUENCE</scope>
    <source>
        <strain evidence="12">DSM 43935</strain>
    </source>
</reference>
<comment type="caution">
    <text evidence="12">The sequence shown here is derived from an EMBL/GenBank/DDBJ whole genome shotgun (WGS) entry which is preliminary data.</text>
</comment>
<evidence type="ECO:0000256" key="9">
    <source>
        <dbReference type="ARBA" id="ARBA00030757"/>
    </source>
</evidence>
<dbReference type="Gene3D" id="3.40.50.150">
    <property type="entry name" value="Vaccinia Virus protein VP39"/>
    <property type="match status" value="1"/>
</dbReference>
<comment type="subcellular location">
    <subcellularLocation>
        <location evidence="1">Cytoplasm</location>
    </subcellularLocation>
</comment>
<organism evidence="12 13">
    <name type="scientific">Goodfellowiella coeruleoviolacea</name>
    <dbReference type="NCBI Taxonomy" id="334858"/>
    <lineage>
        <taxon>Bacteria</taxon>
        <taxon>Bacillati</taxon>
        <taxon>Actinomycetota</taxon>
        <taxon>Actinomycetes</taxon>
        <taxon>Pseudonocardiales</taxon>
        <taxon>Pseudonocardiaceae</taxon>
        <taxon>Goodfellowiella</taxon>
    </lineage>
</organism>
<evidence type="ECO:0000256" key="8">
    <source>
        <dbReference type="ARBA" id="ARBA00022691"/>
    </source>
</evidence>
<evidence type="ECO:0000256" key="3">
    <source>
        <dbReference type="ARBA" id="ARBA00011890"/>
    </source>
</evidence>
<evidence type="ECO:0000313" key="12">
    <source>
        <dbReference type="EMBL" id="MCP2167055.1"/>
    </source>
</evidence>
<keyword evidence="7" id="KW-0808">Transferase</keyword>
<keyword evidence="8" id="KW-0949">S-adenosyl-L-methionine</keyword>